<proteinExistence type="predicted"/>
<comment type="caution">
    <text evidence="1">The sequence shown here is derived from an EMBL/GenBank/DDBJ whole genome shotgun (WGS) entry which is preliminary data.</text>
</comment>
<dbReference type="AlphaFoldDB" id="A0A699I2G8"/>
<gene>
    <name evidence="1" type="ORF">Tci_491623</name>
</gene>
<organism evidence="1">
    <name type="scientific">Tanacetum cinerariifolium</name>
    <name type="common">Dalmatian daisy</name>
    <name type="synonym">Chrysanthemum cinerariifolium</name>
    <dbReference type="NCBI Taxonomy" id="118510"/>
    <lineage>
        <taxon>Eukaryota</taxon>
        <taxon>Viridiplantae</taxon>
        <taxon>Streptophyta</taxon>
        <taxon>Embryophyta</taxon>
        <taxon>Tracheophyta</taxon>
        <taxon>Spermatophyta</taxon>
        <taxon>Magnoliopsida</taxon>
        <taxon>eudicotyledons</taxon>
        <taxon>Gunneridae</taxon>
        <taxon>Pentapetalae</taxon>
        <taxon>asterids</taxon>
        <taxon>campanulids</taxon>
        <taxon>Asterales</taxon>
        <taxon>Asteraceae</taxon>
        <taxon>Asteroideae</taxon>
        <taxon>Anthemideae</taxon>
        <taxon>Anthemidinae</taxon>
        <taxon>Tanacetum</taxon>
    </lineage>
</organism>
<accession>A0A699I2G8</accession>
<name>A0A699I2G8_TANCI</name>
<protein>
    <submittedName>
        <fullName evidence="1">Uncharacterized protein</fullName>
    </submittedName>
</protein>
<evidence type="ECO:0000313" key="1">
    <source>
        <dbReference type="EMBL" id="GEZ19650.1"/>
    </source>
</evidence>
<dbReference type="EMBL" id="BKCJ010251196">
    <property type="protein sequence ID" value="GEZ19650.1"/>
    <property type="molecule type" value="Genomic_DNA"/>
</dbReference>
<sequence length="97" mass="11402">MQDLMNSLAKRYERLRKLPIELGIQSALPAPISQQAALQSSRRKRKHIETSPEIYVPGFDYYRIPPKGVLIVNNMVIEEPEYGLFFFDIYRNEAFQR</sequence>
<reference evidence="1" key="1">
    <citation type="journal article" date="2019" name="Sci. Rep.">
        <title>Draft genome of Tanacetum cinerariifolium, the natural source of mosquito coil.</title>
        <authorList>
            <person name="Yamashiro T."/>
            <person name="Shiraishi A."/>
            <person name="Satake H."/>
            <person name="Nakayama K."/>
        </authorList>
    </citation>
    <scope>NUCLEOTIDE SEQUENCE</scope>
</reference>